<dbReference type="EMBL" id="LAZR01011632">
    <property type="protein sequence ID" value="KKM60682.1"/>
    <property type="molecule type" value="Genomic_DNA"/>
</dbReference>
<organism evidence="2">
    <name type="scientific">marine sediment metagenome</name>
    <dbReference type="NCBI Taxonomy" id="412755"/>
    <lineage>
        <taxon>unclassified sequences</taxon>
        <taxon>metagenomes</taxon>
        <taxon>ecological metagenomes</taxon>
    </lineage>
</organism>
<feature type="coiled-coil region" evidence="1">
    <location>
        <begin position="2"/>
        <end position="29"/>
    </location>
</feature>
<gene>
    <name evidence="2" type="ORF">LCGC14_1539350</name>
</gene>
<accession>A0A0F9LUA3</accession>
<keyword evidence="1" id="KW-0175">Coiled coil</keyword>
<reference evidence="2" key="1">
    <citation type="journal article" date="2015" name="Nature">
        <title>Complex archaea that bridge the gap between prokaryotes and eukaryotes.</title>
        <authorList>
            <person name="Spang A."/>
            <person name="Saw J.H."/>
            <person name="Jorgensen S.L."/>
            <person name="Zaremba-Niedzwiedzka K."/>
            <person name="Martijn J."/>
            <person name="Lind A.E."/>
            <person name="van Eijk R."/>
            <person name="Schleper C."/>
            <person name="Guy L."/>
            <person name="Ettema T.J."/>
        </authorList>
    </citation>
    <scope>NUCLEOTIDE SEQUENCE</scope>
</reference>
<evidence type="ECO:0000256" key="1">
    <source>
        <dbReference type="SAM" id="Coils"/>
    </source>
</evidence>
<dbReference type="AlphaFoldDB" id="A0A0F9LUA3"/>
<comment type="caution">
    <text evidence="2">The sequence shown here is derived from an EMBL/GenBank/DDBJ whole genome shotgun (WGS) entry which is preliminary data.</text>
</comment>
<protein>
    <submittedName>
        <fullName evidence="2">Uncharacterized protein</fullName>
    </submittedName>
</protein>
<evidence type="ECO:0000313" key="2">
    <source>
        <dbReference type="EMBL" id="KKM60682.1"/>
    </source>
</evidence>
<sequence>MVKTLTERVDALQRIIVERQEQIRDLQAQVNHYINLLRQYRTVIEAENLGLGYKPTTKIMEETIAPVNSETPKRKRKFSVAQAVKDVMENRKGEILSQSRVYELVEQSYPDLRARHSDNIMSAVTHALVRGVYKGWWNRTKPAVYQA</sequence>
<proteinExistence type="predicted"/>
<name>A0A0F9LUA3_9ZZZZ</name>